<sequence length="181" mass="21167">MDWPDSSLLHVDHSSILVLSLHSPFFSSLFYSDGSSSKRDFDFSLCDVSTTTAFLPTLHGVFPKYSHDKVINFTEKIQAHYLIERYEEFVMEQGKMVRVDLLCSRLNGDQFHFGIEQSQFFEKFSDRSIDLPEAILPIIKLYNNRDLLTNTDIVGFLFEFLQKQTFNFKEWSKLGVFDYCK</sequence>
<proteinExistence type="predicted"/>
<dbReference type="EMBL" id="BTSX01000004">
    <property type="protein sequence ID" value="GMS95425.1"/>
    <property type="molecule type" value="Genomic_DNA"/>
</dbReference>
<organism evidence="1 2">
    <name type="scientific">Pristionchus entomophagus</name>
    <dbReference type="NCBI Taxonomy" id="358040"/>
    <lineage>
        <taxon>Eukaryota</taxon>
        <taxon>Metazoa</taxon>
        <taxon>Ecdysozoa</taxon>
        <taxon>Nematoda</taxon>
        <taxon>Chromadorea</taxon>
        <taxon>Rhabditida</taxon>
        <taxon>Rhabditina</taxon>
        <taxon>Diplogasteromorpha</taxon>
        <taxon>Diplogasteroidea</taxon>
        <taxon>Neodiplogasteridae</taxon>
        <taxon>Pristionchus</taxon>
    </lineage>
</organism>
<dbReference type="Proteomes" id="UP001432027">
    <property type="component" value="Unassembled WGS sequence"/>
</dbReference>
<reference evidence="1" key="1">
    <citation type="submission" date="2023-10" db="EMBL/GenBank/DDBJ databases">
        <title>Genome assembly of Pristionchus species.</title>
        <authorList>
            <person name="Yoshida K."/>
            <person name="Sommer R.J."/>
        </authorList>
    </citation>
    <scope>NUCLEOTIDE SEQUENCE</scope>
    <source>
        <strain evidence="1">RS0144</strain>
    </source>
</reference>
<evidence type="ECO:0000313" key="2">
    <source>
        <dbReference type="Proteomes" id="UP001432027"/>
    </source>
</evidence>
<keyword evidence="2" id="KW-1185">Reference proteome</keyword>
<gene>
    <name evidence="1" type="ORF">PENTCL1PPCAC_17600</name>
</gene>
<protein>
    <recommendedName>
        <fullName evidence="3">BTB domain-containing protein</fullName>
    </recommendedName>
</protein>
<evidence type="ECO:0008006" key="3">
    <source>
        <dbReference type="Google" id="ProtNLM"/>
    </source>
</evidence>
<comment type="caution">
    <text evidence="1">The sequence shown here is derived from an EMBL/GenBank/DDBJ whole genome shotgun (WGS) entry which is preliminary data.</text>
</comment>
<accession>A0AAV5TM19</accession>
<dbReference type="AlphaFoldDB" id="A0AAV5TM19"/>
<name>A0AAV5TM19_9BILA</name>
<evidence type="ECO:0000313" key="1">
    <source>
        <dbReference type="EMBL" id="GMS95425.1"/>
    </source>
</evidence>